<evidence type="ECO:0000313" key="2">
    <source>
        <dbReference type="Proteomes" id="UP000546806"/>
    </source>
</evidence>
<accession>A0A7X0WRJ2</accession>
<dbReference type="RefSeq" id="WP_185385661.1">
    <property type="nucleotide sequence ID" value="NZ_JAARPI010000004.1"/>
</dbReference>
<sequence>MANLALGIILFIFIIGRQVKERVLKRSTFIILPIVALYEAISMYHPLTSTSMWQEGIVLLIIGVIGGVVQGLITKVYERDGIYYSKGGYLYAACWIILIGLRVMVKFMFDQGISTETLWLTWISVIVVYGVRGLVMYLRFPEAIRYVFSENGKMKQRAMIK</sequence>
<proteinExistence type="predicted"/>
<dbReference type="EMBL" id="JAARWW010000002">
    <property type="protein sequence ID" value="MBC2003199.1"/>
    <property type="molecule type" value="Genomic_DNA"/>
</dbReference>
<dbReference type="AlphaFoldDB" id="A0A7X0WRJ2"/>
<organism evidence="1 2">
    <name type="scientific">Listeria booriae</name>
    <dbReference type="NCBI Taxonomy" id="1552123"/>
    <lineage>
        <taxon>Bacteria</taxon>
        <taxon>Bacillati</taxon>
        <taxon>Bacillota</taxon>
        <taxon>Bacilli</taxon>
        <taxon>Bacillales</taxon>
        <taxon>Listeriaceae</taxon>
        <taxon>Listeria</taxon>
    </lineage>
</organism>
<name>A0A7X0WRJ2_9LIST</name>
<dbReference type="Proteomes" id="UP000546806">
    <property type="component" value="Unassembled WGS sequence"/>
</dbReference>
<comment type="caution">
    <text evidence="1">The sequence shown here is derived from an EMBL/GenBank/DDBJ whole genome shotgun (WGS) entry which is preliminary data.</text>
</comment>
<reference evidence="1 2" key="1">
    <citation type="submission" date="2020-03" db="EMBL/GenBank/DDBJ databases">
        <title>Soil Listeria distribution.</title>
        <authorList>
            <person name="Liao J."/>
            <person name="Wiedmann M."/>
        </authorList>
    </citation>
    <scope>NUCLEOTIDE SEQUENCE [LARGE SCALE GENOMIC DNA]</scope>
    <source>
        <strain evidence="1 2">FSL L7-0435</strain>
    </source>
</reference>
<evidence type="ECO:0000313" key="1">
    <source>
        <dbReference type="EMBL" id="MBC2003199.1"/>
    </source>
</evidence>
<gene>
    <name evidence="1" type="ORF">HCA78_05415</name>
</gene>
<protein>
    <submittedName>
        <fullName evidence="1">DUF1453 family protein</fullName>
    </submittedName>
</protein>